<protein>
    <submittedName>
        <fullName evidence="3">Caspase domain-containing protein</fullName>
    </submittedName>
</protein>
<dbReference type="GO" id="GO:0005737">
    <property type="term" value="C:cytoplasm"/>
    <property type="evidence" value="ECO:0007669"/>
    <property type="project" value="TreeGrafter"/>
</dbReference>
<comment type="similarity">
    <text evidence="1">Belongs to the peptidase C14B family.</text>
</comment>
<dbReference type="PANTHER" id="PTHR48104">
    <property type="entry name" value="METACASPASE-4"/>
    <property type="match status" value="1"/>
</dbReference>
<dbReference type="PANTHER" id="PTHR48104:SF30">
    <property type="entry name" value="METACASPASE-1"/>
    <property type="match status" value="1"/>
</dbReference>
<comment type="caution">
    <text evidence="3">The sequence shown here is derived from an EMBL/GenBank/DDBJ whole genome shotgun (WGS) entry which is preliminary data.</text>
</comment>
<dbReference type="GO" id="GO:0006508">
    <property type="term" value="P:proteolysis"/>
    <property type="evidence" value="ECO:0007669"/>
    <property type="project" value="InterPro"/>
</dbReference>
<evidence type="ECO:0000256" key="1">
    <source>
        <dbReference type="ARBA" id="ARBA00009005"/>
    </source>
</evidence>
<organism evidence="3 4">
    <name type="scientific">Armillaria borealis</name>
    <dbReference type="NCBI Taxonomy" id="47425"/>
    <lineage>
        <taxon>Eukaryota</taxon>
        <taxon>Fungi</taxon>
        <taxon>Dikarya</taxon>
        <taxon>Basidiomycota</taxon>
        <taxon>Agaricomycotina</taxon>
        <taxon>Agaricomycetes</taxon>
        <taxon>Agaricomycetidae</taxon>
        <taxon>Agaricales</taxon>
        <taxon>Marasmiineae</taxon>
        <taxon>Physalacriaceae</taxon>
        <taxon>Armillaria</taxon>
    </lineage>
</organism>
<evidence type="ECO:0000313" key="3">
    <source>
        <dbReference type="EMBL" id="KAK0444024.1"/>
    </source>
</evidence>
<accession>A0AA39JMF5</accession>
<reference evidence="3" key="1">
    <citation type="submission" date="2023-06" db="EMBL/GenBank/DDBJ databases">
        <authorList>
            <consortium name="Lawrence Berkeley National Laboratory"/>
            <person name="Ahrendt S."/>
            <person name="Sahu N."/>
            <person name="Indic B."/>
            <person name="Wong-Bajracharya J."/>
            <person name="Merenyi Z."/>
            <person name="Ke H.-M."/>
            <person name="Monk M."/>
            <person name="Kocsube S."/>
            <person name="Drula E."/>
            <person name="Lipzen A."/>
            <person name="Balint B."/>
            <person name="Henrissat B."/>
            <person name="Andreopoulos B."/>
            <person name="Martin F.M."/>
            <person name="Harder C.B."/>
            <person name="Rigling D."/>
            <person name="Ford K.L."/>
            <person name="Foster G.D."/>
            <person name="Pangilinan J."/>
            <person name="Papanicolaou A."/>
            <person name="Barry K."/>
            <person name="LaButti K."/>
            <person name="Viragh M."/>
            <person name="Koriabine M."/>
            <person name="Yan M."/>
            <person name="Riley R."/>
            <person name="Champramary S."/>
            <person name="Plett K.L."/>
            <person name="Tsai I.J."/>
            <person name="Slot J."/>
            <person name="Sipos G."/>
            <person name="Plett J."/>
            <person name="Nagy L.G."/>
            <person name="Grigoriev I.V."/>
        </authorList>
    </citation>
    <scope>NUCLEOTIDE SEQUENCE</scope>
    <source>
        <strain evidence="3">FPL87.14</strain>
    </source>
</reference>
<dbReference type="EMBL" id="JAUEPT010000020">
    <property type="protein sequence ID" value="KAK0444024.1"/>
    <property type="molecule type" value="Genomic_DNA"/>
</dbReference>
<dbReference type="GO" id="GO:0004197">
    <property type="term" value="F:cysteine-type endopeptidase activity"/>
    <property type="evidence" value="ECO:0007669"/>
    <property type="project" value="InterPro"/>
</dbReference>
<keyword evidence="4" id="KW-1185">Reference proteome</keyword>
<dbReference type="Pfam" id="PF00656">
    <property type="entry name" value="Peptidase_C14"/>
    <property type="match status" value="1"/>
</dbReference>
<proteinExistence type="inferred from homology"/>
<gene>
    <name evidence="3" type="ORF">EV421DRAFT_1801609</name>
</gene>
<dbReference type="AlphaFoldDB" id="A0AA39JMF5"/>
<evidence type="ECO:0000259" key="2">
    <source>
        <dbReference type="Pfam" id="PF00656"/>
    </source>
</evidence>
<name>A0AA39JMF5_9AGAR</name>
<sequence>MRMSGDVASRYNGDVLSILGSLHRLRLQYNRAQDNLQAKLEVCPSLPGSRFYAVLIGIDEYAPYPLQGCVSDVRLVERYLTEHLHVPPNRIQLLLGSKEHTSPVDPMNPSRAHIIGALLNIIDNPEILYGDNIVIFYSGHGSSYAFEREGDGVKFIEALCPIDRDTIGDDVKPVPDISDREFNTILTLISRAKGHCITVILDCCYSGSASRGAEARRSSPTMHTSVQGMLRAGEKILEGCSDYRSIVSNE</sequence>
<evidence type="ECO:0000313" key="4">
    <source>
        <dbReference type="Proteomes" id="UP001175226"/>
    </source>
</evidence>
<dbReference type="InterPro" id="IPR011600">
    <property type="entry name" value="Pept_C14_caspase"/>
</dbReference>
<dbReference type="Proteomes" id="UP001175226">
    <property type="component" value="Unassembled WGS sequence"/>
</dbReference>
<dbReference type="Gene3D" id="3.40.50.1460">
    <property type="match status" value="1"/>
</dbReference>
<dbReference type="InterPro" id="IPR050452">
    <property type="entry name" value="Metacaspase"/>
</dbReference>
<feature type="domain" description="Peptidase C14 caspase" evidence="2">
    <location>
        <begin position="52"/>
        <end position="218"/>
    </location>
</feature>